<sequence length="59" mass="6250">MNGLRPFHATNTGNTVDNLPNIVAMCCRSSAPPEAEGSLALAARCSRLSIVSGCMYNHE</sequence>
<dbReference type="VEuPathDB" id="FungiDB:HpaG800632"/>
<dbReference type="EnsemblProtists" id="HpaT800632">
    <property type="protein sequence ID" value="HpaP800632"/>
    <property type="gene ID" value="HpaG800632"/>
</dbReference>
<dbReference type="InParanoid" id="M4B2Y4"/>
<protein>
    <submittedName>
        <fullName evidence="1">Uncharacterized protein</fullName>
    </submittedName>
</protein>
<accession>M4B2Y4</accession>
<proteinExistence type="predicted"/>
<name>M4B2Y4_HYAAE</name>
<dbReference type="Proteomes" id="UP000011713">
    <property type="component" value="Unassembled WGS sequence"/>
</dbReference>
<reference evidence="2" key="1">
    <citation type="journal article" date="2010" name="Science">
        <title>Signatures of adaptation to obligate biotrophy in the Hyaloperonospora arabidopsidis genome.</title>
        <authorList>
            <person name="Baxter L."/>
            <person name="Tripathy S."/>
            <person name="Ishaque N."/>
            <person name="Boot N."/>
            <person name="Cabral A."/>
            <person name="Kemen E."/>
            <person name="Thines M."/>
            <person name="Ah-Fong A."/>
            <person name="Anderson R."/>
            <person name="Badejoko W."/>
            <person name="Bittner-Eddy P."/>
            <person name="Boore J.L."/>
            <person name="Chibucos M.C."/>
            <person name="Coates M."/>
            <person name="Dehal P."/>
            <person name="Delehaunty K."/>
            <person name="Dong S."/>
            <person name="Downton P."/>
            <person name="Dumas B."/>
            <person name="Fabro G."/>
            <person name="Fronick C."/>
            <person name="Fuerstenberg S.I."/>
            <person name="Fulton L."/>
            <person name="Gaulin E."/>
            <person name="Govers F."/>
            <person name="Hughes L."/>
            <person name="Humphray S."/>
            <person name="Jiang R.H."/>
            <person name="Judelson H."/>
            <person name="Kamoun S."/>
            <person name="Kyung K."/>
            <person name="Meijer H."/>
            <person name="Minx P."/>
            <person name="Morris P."/>
            <person name="Nelson J."/>
            <person name="Phuntumart V."/>
            <person name="Qutob D."/>
            <person name="Rehmany A."/>
            <person name="Rougon-Cardoso A."/>
            <person name="Ryden P."/>
            <person name="Torto-Alalibo T."/>
            <person name="Studholme D."/>
            <person name="Wang Y."/>
            <person name="Win J."/>
            <person name="Wood J."/>
            <person name="Clifton S.W."/>
            <person name="Rogers J."/>
            <person name="Van den Ackerveken G."/>
            <person name="Jones J.D."/>
            <person name="McDowell J.M."/>
            <person name="Beynon J."/>
            <person name="Tyler B.M."/>
        </authorList>
    </citation>
    <scope>NUCLEOTIDE SEQUENCE [LARGE SCALE GENOMIC DNA]</scope>
    <source>
        <strain evidence="2">Emoy2</strain>
    </source>
</reference>
<dbReference type="HOGENOM" id="CLU_2965764_0_0_1"/>
<dbReference type="EMBL" id="JH598094">
    <property type="status" value="NOT_ANNOTATED_CDS"/>
    <property type="molecule type" value="Genomic_DNA"/>
</dbReference>
<keyword evidence="2" id="KW-1185">Reference proteome</keyword>
<evidence type="ECO:0000313" key="2">
    <source>
        <dbReference type="Proteomes" id="UP000011713"/>
    </source>
</evidence>
<organism evidence="1 2">
    <name type="scientific">Hyaloperonospora arabidopsidis (strain Emoy2)</name>
    <name type="common">Downy mildew agent</name>
    <name type="synonym">Peronospora arabidopsidis</name>
    <dbReference type="NCBI Taxonomy" id="559515"/>
    <lineage>
        <taxon>Eukaryota</taxon>
        <taxon>Sar</taxon>
        <taxon>Stramenopiles</taxon>
        <taxon>Oomycota</taxon>
        <taxon>Peronosporomycetes</taxon>
        <taxon>Peronosporales</taxon>
        <taxon>Peronosporaceae</taxon>
        <taxon>Hyaloperonospora</taxon>
    </lineage>
</organism>
<evidence type="ECO:0000313" key="1">
    <source>
        <dbReference type="EnsemblProtists" id="HpaP800632"/>
    </source>
</evidence>
<dbReference type="AlphaFoldDB" id="M4B2Y4"/>
<reference evidence="1" key="2">
    <citation type="submission" date="2015-06" db="UniProtKB">
        <authorList>
            <consortium name="EnsemblProtists"/>
        </authorList>
    </citation>
    <scope>IDENTIFICATION</scope>
    <source>
        <strain evidence="1">Emoy2</strain>
    </source>
</reference>